<keyword evidence="3" id="KW-1185">Reference proteome</keyword>
<organism evidence="2 3">
    <name type="scientific">Phyllotreta striolata</name>
    <name type="common">Striped flea beetle</name>
    <name type="synonym">Crioceris striolata</name>
    <dbReference type="NCBI Taxonomy" id="444603"/>
    <lineage>
        <taxon>Eukaryota</taxon>
        <taxon>Metazoa</taxon>
        <taxon>Ecdysozoa</taxon>
        <taxon>Arthropoda</taxon>
        <taxon>Hexapoda</taxon>
        <taxon>Insecta</taxon>
        <taxon>Pterygota</taxon>
        <taxon>Neoptera</taxon>
        <taxon>Endopterygota</taxon>
        <taxon>Coleoptera</taxon>
        <taxon>Polyphaga</taxon>
        <taxon>Cucujiformia</taxon>
        <taxon>Chrysomeloidea</taxon>
        <taxon>Chrysomelidae</taxon>
        <taxon>Galerucinae</taxon>
        <taxon>Alticini</taxon>
        <taxon>Phyllotreta</taxon>
    </lineage>
</organism>
<evidence type="ECO:0000256" key="1">
    <source>
        <dbReference type="SAM" id="MobiDB-lite"/>
    </source>
</evidence>
<dbReference type="EMBL" id="OU900095">
    <property type="protein sequence ID" value="CAG9858805.1"/>
    <property type="molecule type" value="Genomic_DNA"/>
</dbReference>
<gene>
    <name evidence="2" type="ORF">PHYEVI_LOCUS5192</name>
</gene>
<sequence>NFKLLIFDQSILLNAFGVPCKFDIYIKGSQSHINSCISVTTNQRSITTSKLVKMISKVIGVLILCATVYSETESYIKSTTDGYSNYGQNFPLASGKPIFRWVTRSILKLKNDGEPEYPTYTPLAHGKIKKREVRDYFLTPDDNGIPRSSQNDYAGDTKEQCKSSEEDSNKDMFLVIEPDGNIRMVKYVKDDQSNMIIIKRIDSEKNSGSGSEKPFVPILAEYLGLEESLH</sequence>
<dbReference type="Proteomes" id="UP001153712">
    <property type="component" value="Chromosome 2"/>
</dbReference>
<evidence type="ECO:0000313" key="2">
    <source>
        <dbReference type="EMBL" id="CAG9858805.1"/>
    </source>
</evidence>
<feature type="non-terminal residue" evidence="2">
    <location>
        <position position="1"/>
    </location>
</feature>
<feature type="region of interest" description="Disordered" evidence="1">
    <location>
        <begin position="139"/>
        <end position="167"/>
    </location>
</feature>
<reference evidence="2" key="1">
    <citation type="submission" date="2022-01" db="EMBL/GenBank/DDBJ databases">
        <authorList>
            <person name="King R."/>
        </authorList>
    </citation>
    <scope>NUCLEOTIDE SEQUENCE</scope>
</reference>
<name>A0A9N9THR6_PHYSR</name>
<feature type="compositionally biased region" description="Basic and acidic residues" evidence="1">
    <location>
        <begin position="155"/>
        <end position="167"/>
    </location>
</feature>
<accession>A0A9N9THR6</accession>
<dbReference type="AlphaFoldDB" id="A0A9N9THR6"/>
<protein>
    <submittedName>
        <fullName evidence="2">Uncharacterized protein</fullName>
    </submittedName>
</protein>
<proteinExistence type="predicted"/>
<evidence type="ECO:0000313" key="3">
    <source>
        <dbReference type="Proteomes" id="UP001153712"/>
    </source>
</evidence>